<feature type="binding site" evidence="10">
    <location>
        <position position="110"/>
    </location>
    <ligand>
        <name>Zn(2+)</name>
        <dbReference type="ChEBI" id="CHEBI:29105"/>
    </ligand>
</feature>
<dbReference type="InterPro" id="IPR006543">
    <property type="entry name" value="Histidinol-phos"/>
</dbReference>
<dbReference type="GO" id="GO:0016791">
    <property type="term" value="F:phosphatase activity"/>
    <property type="evidence" value="ECO:0007669"/>
    <property type="project" value="InterPro"/>
</dbReference>
<organism evidence="11 12">
    <name type="scientific">Undibacter mobilis</name>
    <dbReference type="NCBI Taxonomy" id="2292256"/>
    <lineage>
        <taxon>Bacteria</taxon>
        <taxon>Pseudomonadati</taxon>
        <taxon>Pseudomonadota</taxon>
        <taxon>Alphaproteobacteria</taxon>
        <taxon>Hyphomicrobiales</taxon>
        <taxon>Nitrobacteraceae</taxon>
        <taxon>Undibacter</taxon>
    </lineage>
</organism>
<feature type="binding site" evidence="10">
    <location>
        <position position="116"/>
    </location>
    <ligand>
        <name>Zn(2+)</name>
        <dbReference type="ChEBI" id="CHEBI:29105"/>
    </ligand>
</feature>
<feature type="site" description="Stabilizes the phosphoryl group" evidence="9">
    <location>
        <position position="74"/>
    </location>
</feature>
<evidence type="ECO:0000313" key="11">
    <source>
        <dbReference type="EMBL" id="RDV03161.1"/>
    </source>
</evidence>
<feature type="binding site" evidence="10">
    <location>
        <position position="108"/>
    </location>
    <ligand>
        <name>Zn(2+)</name>
        <dbReference type="ChEBI" id="CHEBI:29105"/>
    </ligand>
</feature>
<dbReference type="InterPro" id="IPR006549">
    <property type="entry name" value="HAD-SF_hydro_IIIA"/>
</dbReference>
<comment type="caution">
    <text evidence="11">The sequence shown here is derived from an EMBL/GenBank/DDBJ whole genome shotgun (WGS) entry which is preliminary data.</text>
</comment>
<keyword evidence="12" id="KW-1185">Reference proteome</keyword>
<evidence type="ECO:0000256" key="4">
    <source>
        <dbReference type="ARBA" id="ARBA00022801"/>
    </source>
</evidence>
<comment type="similarity">
    <text evidence="7">Belongs to the gmhB family.</text>
</comment>
<evidence type="ECO:0000256" key="6">
    <source>
        <dbReference type="ARBA" id="ARBA00031828"/>
    </source>
</evidence>
<comment type="cofactor">
    <cofactor evidence="10">
        <name>Zn(2+)</name>
        <dbReference type="ChEBI" id="CHEBI:29105"/>
    </cofactor>
</comment>
<feature type="binding site" evidence="10">
    <location>
        <position position="145"/>
    </location>
    <ligand>
        <name>Mg(2+)</name>
        <dbReference type="ChEBI" id="CHEBI:18420"/>
    </ligand>
</feature>
<dbReference type="SUPFAM" id="SSF56784">
    <property type="entry name" value="HAD-like"/>
    <property type="match status" value="1"/>
</dbReference>
<evidence type="ECO:0000256" key="10">
    <source>
        <dbReference type="PIRSR" id="PIRSR004682-4"/>
    </source>
</evidence>
<dbReference type="Proteomes" id="UP000263993">
    <property type="component" value="Unassembled WGS sequence"/>
</dbReference>
<evidence type="ECO:0000256" key="8">
    <source>
        <dbReference type="PIRSR" id="PIRSR004682-1"/>
    </source>
</evidence>
<dbReference type="Pfam" id="PF13242">
    <property type="entry name" value="Hydrolase_like"/>
    <property type="match status" value="1"/>
</dbReference>
<evidence type="ECO:0000256" key="3">
    <source>
        <dbReference type="ARBA" id="ARBA00022723"/>
    </source>
</evidence>
<dbReference type="PANTHER" id="PTHR42891:SF1">
    <property type="entry name" value="D-GLYCERO-BETA-D-MANNO-HEPTOSE-1,7-BISPHOSPHATE 7-PHOSPHATASE"/>
    <property type="match status" value="1"/>
</dbReference>
<keyword evidence="10" id="KW-0862">Zinc</keyword>
<dbReference type="EMBL" id="QRGO01000001">
    <property type="protein sequence ID" value="RDV03161.1"/>
    <property type="molecule type" value="Genomic_DNA"/>
</dbReference>
<accession>A0A371B6Y7</accession>
<dbReference type="AlphaFoldDB" id="A0A371B6Y7"/>
<comment type="cofactor">
    <cofactor evidence="10">
        <name>Mg(2+)</name>
        <dbReference type="ChEBI" id="CHEBI:18420"/>
    </cofactor>
</comment>
<dbReference type="InterPro" id="IPR036412">
    <property type="entry name" value="HAD-like_sf"/>
</dbReference>
<dbReference type="GO" id="GO:0005975">
    <property type="term" value="P:carbohydrate metabolic process"/>
    <property type="evidence" value="ECO:0007669"/>
    <property type="project" value="InterPro"/>
</dbReference>
<proteinExistence type="inferred from homology"/>
<keyword evidence="10" id="KW-0460">Magnesium</keyword>
<evidence type="ECO:0000256" key="7">
    <source>
        <dbReference type="PIRNR" id="PIRNR004682"/>
    </source>
</evidence>
<dbReference type="InterPro" id="IPR004446">
    <property type="entry name" value="Heptose_bisP_phosphatase"/>
</dbReference>
<dbReference type="GO" id="GO:0046872">
    <property type="term" value="F:metal ion binding"/>
    <property type="evidence" value="ECO:0007669"/>
    <property type="project" value="UniProtKB-KW"/>
</dbReference>
<feature type="binding site" evidence="10">
    <location>
        <position position="118"/>
    </location>
    <ligand>
        <name>Zn(2+)</name>
        <dbReference type="ChEBI" id="CHEBI:29105"/>
    </ligand>
</feature>
<dbReference type="PIRSF" id="PIRSF004682">
    <property type="entry name" value="GmhB"/>
    <property type="match status" value="1"/>
</dbReference>
<gene>
    <name evidence="11" type="ORF">DXH78_00280</name>
</gene>
<dbReference type="NCBIfam" id="TIGR01662">
    <property type="entry name" value="HAD-SF-IIIA"/>
    <property type="match status" value="1"/>
</dbReference>
<dbReference type="CDD" id="cd07503">
    <property type="entry name" value="HAD_HisB-N"/>
    <property type="match status" value="1"/>
</dbReference>
<protein>
    <recommendedName>
        <fullName evidence="6 7">D,D-heptose 1,7-bisphosphate phosphatase</fullName>
        <ecNumber evidence="7">3.1.3.-</ecNumber>
    </recommendedName>
</protein>
<reference evidence="12" key="1">
    <citation type="submission" date="2018-08" db="EMBL/GenBank/DDBJ databases">
        <authorList>
            <person name="Kim S.-J."/>
            <person name="Jung G.-Y."/>
        </authorList>
    </citation>
    <scope>NUCLEOTIDE SEQUENCE [LARGE SCALE GENOMIC DNA]</scope>
    <source>
        <strain evidence="12">GY_H</strain>
    </source>
</reference>
<evidence type="ECO:0000256" key="5">
    <source>
        <dbReference type="ARBA" id="ARBA00023277"/>
    </source>
</evidence>
<dbReference type="InterPro" id="IPR023214">
    <property type="entry name" value="HAD_sf"/>
</dbReference>
<evidence type="ECO:0000256" key="1">
    <source>
        <dbReference type="ARBA" id="ARBA00004496"/>
    </source>
</evidence>
<comment type="subcellular location">
    <subcellularLocation>
        <location evidence="1 7">Cytoplasm</location>
    </subcellularLocation>
</comment>
<dbReference type="NCBIfam" id="TIGR01656">
    <property type="entry name" value="Histidinol-ppas"/>
    <property type="match status" value="1"/>
</dbReference>
<dbReference type="EC" id="3.1.3.-" evidence="7"/>
<evidence type="ECO:0000256" key="2">
    <source>
        <dbReference type="ARBA" id="ARBA00022490"/>
    </source>
</evidence>
<evidence type="ECO:0000313" key="12">
    <source>
        <dbReference type="Proteomes" id="UP000263993"/>
    </source>
</evidence>
<keyword evidence="2 7" id="KW-0963">Cytoplasm</keyword>
<feature type="binding site" evidence="10">
    <location>
        <position position="28"/>
    </location>
    <ligand>
        <name>Mg(2+)</name>
        <dbReference type="ChEBI" id="CHEBI:18420"/>
    </ligand>
</feature>
<dbReference type="Gene3D" id="3.40.50.1000">
    <property type="entry name" value="HAD superfamily/HAD-like"/>
    <property type="match status" value="1"/>
</dbReference>
<dbReference type="GO" id="GO:0005737">
    <property type="term" value="C:cytoplasm"/>
    <property type="evidence" value="ECO:0007669"/>
    <property type="project" value="UniProtKB-SubCell"/>
</dbReference>
<keyword evidence="4 7" id="KW-0378">Hydrolase</keyword>
<feature type="binding site" evidence="10">
    <location>
        <position position="26"/>
    </location>
    <ligand>
        <name>Mg(2+)</name>
        <dbReference type="ChEBI" id="CHEBI:18420"/>
    </ligand>
</feature>
<dbReference type="OrthoDB" id="9814110at2"/>
<name>A0A371B6Y7_9BRAD</name>
<keyword evidence="3 10" id="KW-0479">Metal-binding</keyword>
<dbReference type="PANTHER" id="PTHR42891">
    <property type="entry name" value="D-GLYCERO-BETA-D-MANNO-HEPTOSE-1,7-BISPHOSPHATE 7-PHOSPHATASE"/>
    <property type="match status" value="1"/>
</dbReference>
<feature type="site" description="Stabilizes the phosphoryl group" evidence="9">
    <location>
        <position position="120"/>
    </location>
</feature>
<sequence length="197" mass="21200">MGEHCFPMIGASANGSARSARAVFLDRDGVLSKSLFFAGKPRAPRNSDDFEIYPTAPAACRALKEAGWLIVVATNQPDIRTGDVSPAVVEAMHRRLQDELAIDAIEVCAHVDADGCDCRKPLPGMLTRAADRLGIDLSRSFMIGDRWRDIEAGRAAGCRTILVDRGWPEKVSTPDLTVFDVGEAADAILAGFGQENT</sequence>
<feature type="active site" description="Nucleophile" evidence="8">
    <location>
        <position position="26"/>
    </location>
</feature>
<keyword evidence="5 7" id="KW-0119">Carbohydrate metabolism</keyword>
<feature type="active site" description="Proton donor" evidence="8">
    <location>
        <position position="28"/>
    </location>
</feature>
<evidence type="ECO:0000256" key="9">
    <source>
        <dbReference type="PIRSR" id="PIRSR004682-3"/>
    </source>
</evidence>
<feature type="site" description="Contributes to substrate recognition" evidence="9">
    <location>
        <position position="119"/>
    </location>
</feature>